<dbReference type="AlphaFoldDB" id="A0A6A6NDZ6"/>
<feature type="region of interest" description="Disordered" evidence="1">
    <location>
        <begin position="70"/>
        <end position="90"/>
    </location>
</feature>
<evidence type="ECO:0000256" key="1">
    <source>
        <dbReference type="SAM" id="MobiDB-lite"/>
    </source>
</evidence>
<name>A0A6A6NDZ6_HEVBR</name>
<organism evidence="2 3">
    <name type="scientific">Hevea brasiliensis</name>
    <name type="common">Para rubber tree</name>
    <name type="synonym">Siphonia brasiliensis</name>
    <dbReference type="NCBI Taxonomy" id="3981"/>
    <lineage>
        <taxon>Eukaryota</taxon>
        <taxon>Viridiplantae</taxon>
        <taxon>Streptophyta</taxon>
        <taxon>Embryophyta</taxon>
        <taxon>Tracheophyta</taxon>
        <taxon>Spermatophyta</taxon>
        <taxon>Magnoliopsida</taxon>
        <taxon>eudicotyledons</taxon>
        <taxon>Gunneridae</taxon>
        <taxon>Pentapetalae</taxon>
        <taxon>rosids</taxon>
        <taxon>fabids</taxon>
        <taxon>Malpighiales</taxon>
        <taxon>Euphorbiaceae</taxon>
        <taxon>Crotonoideae</taxon>
        <taxon>Micrandreae</taxon>
        <taxon>Hevea</taxon>
    </lineage>
</organism>
<keyword evidence="3" id="KW-1185">Reference proteome</keyword>
<accession>A0A6A6NDZ6</accession>
<reference evidence="2 3" key="1">
    <citation type="journal article" date="2020" name="Mol. Plant">
        <title>The Chromosome-Based Rubber Tree Genome Provides New Insights into Spurge Genome Evolution and Rubber Biosynthesis.</title>
        <authorList>
            <person name="Liu J."/>
            <person name="Shi C."/>
            <person name="Shi C.C."/>
            <person name="Li W."/>
            <person name="Zhang Q.J."/>
            <person name="Zhang Y."/>
            <person name="Li K."/>
            <person name="Lu H.F."/>
            <person name="Shi C."/>
            <person name="Zhu S.T."/>
            <person name="Xiao Z.Y."/>
            <person name="Nan H."/>
            <person name="Yue Y."/>
            <person name="Zhu X.G."/>
            <person name="Wu Y."/>
            <person name="Hong X.N."/>
            <person name="Fan G.Y."/>
            <person name="Tong Y."/>
            <person name="Zhang D."/>
            <person name="Mao C.L."/>
            <person name="Liu Y.L."/>
            <person name="Hao S.J."/>
            <person name="Liu W.Q."/>
            <person name="Lv M.Q."/>
            <person name="Zhang H.B."/>
            <person name="Liu Y."/>
            <person name="Hu-Tang G.R."/>
            <person name="Wang J.P."/>
            <person name="Wang J.H."/>
            <person name="Sun Y.H."/>
            <person name="Ni S.B."/>
            <person name="Chen W.B."/>
            <person name="Zhang X.C."/>
            <person name="Jiao Y.N."/>
            <person name="Eichler E.E."/>
            <person name="Li G.H."/>
            <person name="Liu X."/>
            <person name="Gao L.Z."/>
        </authorList>
    </citation>
    <scope>NUCLEOTIDE SEQUENCE [LARGE SCALE GENOMIC DNA]</scope>
    <source>
        <strain evidence="3">cv. GT1</strain>
        <tissue evidence="2">Leaf</tissue>
    </source>
</reference>
<gene>
    <name evidence="2" type="ORF">GH714_033794</name>
</gene>
<comment type="caution">
    <text evidence="2">The sequence shown here is derived from an EMBL/GenBank/DDBJ whole genome shotgun (WGS) entry which is preliminary data.</text>
</comment>
<protein>
    <submittedName>
        <fullName evidence="2">Uncharacterized protein</fullName>
    </submittedName>
</protein>
<evidence type="ECO:0000313" key="2">
    <source>
        <dbReference type="EMBL" id="KAF2323163.1"/>
    </source>
</evidence>
<dbReference type="EMBL" id="JAAGAX010000002">
    <property type="protein sequence ID" value="KAF2323163.1"/>
    <property type="molecule type" value="Genomic_DNA"/>
</dbReference>
<evidence type="ECO:0000313" key="3">
    <source>
        <dbReference type="Proteomes" id="UP000467840"/>
    </source>
</evidence>
<proteinExistence type="predicted"/>
<dbReference type="Proteomes" id="UP000467840">
    <property type="component" value="Chromosome 11"/>
</dbReference>
<sequence length="121" mass="13348">MVVQERPAVSLRRRNLQADNSISFIVNSVRHNVDSGSKPVPSEKKFESSSDAIANDIAIIKVLYGDEEKTDQVTHSNEHEQSKAIDVNNKKNGDGEGFIVLPNRASTTAVPKFLSCRPRNS</sequence>